<proteinExistence type="predicted"/>
<name>A0ABD2NJ43_9CUCU</name>
<accession>A0ABD2NJ43</accession>
<gene>
    <name evidence="1" type="ORF">HHI36_013742</name>
</gene>
<dbReference type="Proteomes" id="UP001516400">
    <property type="component" value="Unassembled WGS sequence"/>
</dbReference>
<evidence type="ECO:0000313" key="1">
    <source>
        <dbReference type="EMBL" id="KAL3278420.1"/>
    </source>
</evidence>
<comment type="caution">
    <text evidence="1">The sequence shown here is derived from an EMBL/GenBank/DDBJ whole genome shotgun (WGS) entry which is preliminary data.</text>
</comment>
<sequence>MKLYLLIEPNGVTLRSNTYTGAQGELGGVERTEKVVMSLIKDFENQGKWRDMRNILFLSMKYPAEMVGVETRRGGRVQKPNAIIKYNKFMSGLDRQDQCKVFLVGTTALRWNKPHPCRVDRRRSINGFFPHRYKKKG</sequence>
<reference evidence="1 2" key="1">
    <citation type="journal article" date="2021" name="BMC Biol.">
        <title>Horizontally acquired antibacterial genes associated with adaptive radiation of ladybird beetles.</title>
        <authorList>
            <person name="Li H.S."/>
            <person name="Tang X.F."/>
            <person name="Huang Y.H."/>
            <person name="Xu Z.Y."/>
            <person name="Chen M.L."/>
            <person name="Du X.Y."/>
            <person name="Qiu B.Y."/>
            <person name="Chen P.T."/>
            <person name="Zhang W."/>
            <person name="Slipinski A."/>
            <person name="Escalona H.E."/>
            <person name="Waterhouse R.M."/>
            <person name="Zwick A."/>
            <person name="Pang H."/>
        </authorList>
    </citation>
    <scope>NUCLEOTIDE SEQUENCE [LARGE SCALE GENOMIC DNA]</scope>
    <source>
        <strain evidence="1">SYSU2018</strain>
    </source>
</reference>
<dbReference type="EMBL" id="JABFTP020000103">
    <property type="protein sequence ID" value="KAL3278420.1"/>
    <property type="molecule type" value="Genomic_DNA"/>
</dbReference>
<dbReference type="AlphaFoldDB" id="A0ABD2NJ43"/>
<keyword evidence="2" id="KW-1185">Reference proteome</keyword>
<evidence type="ECO:0000313" key="2">
    <source>
        <dbReference type="Proteomes" id="UP001516400"/>
    </source>
</evidence>
<protein>
    <submittedName>
        <fullName evidence="1">Uncharacterized protein</fullName>
    </submittedName>
</protein>
<organism evidence="1 2">
    <name type="scientific">Cryptolaemus montrouzieri</name>
    <dbReference type="NCBI Taxonomy" id="559131"/>
    <lineage>
        <taxon>Eukaryota</taxon>
        <taxon>Metazoa</taxon>
        <taxon>Ecdysozoa</taxon>
        <taxon>Arthropoda</taxon>
        <taxon>Hexapoda</taxon>
        <taxon>Insecta</taxon>
        <taxon>Pterygota</taxon>
        <taxon>Neoptera</taxon>
        <taxon>Endopterygota</taxon>
        <taxon>Coleoptera</taxon>
        <taxon>Polyphaga</taxon>
        <taxon>Cucujiformia</taxon>
        <taxon>Coccinelloidea</taxon>
        <taxon>Coccinellidae</taxon>
        <taxon>Scymninae</taxon>
        <taxon>Scymnini</taxon>
        <taxon>Cryptolaemus</taxon>
    </lineage>
</organism>